<name>A0A2H9TPW0_9FUNG</name>
<protein>
    <submittedName>
        <fullName evidence="3">Uncharacterized protein</fullName>
    </submittedName>
</protein>
<organism evidence="3 4">
    <name type="scientific">Paramicrosporidium saccamoebae</name>
    <dbReference type="NCBI Taxonomy" id="1246581"/>
    <lineage>
        <taxon>Eukaryota</taxon>
        <taxon>Fungi</taxon>
        <taxon>Fungi incertae sedis</taxon>
        <taxon>Cryptomycota</taxon>
        <taxon>Cryptomycota incertae sedis</taxon>
        <taxon>Paramicrosporidium</taxon>
    </lineage>
</organism>
<evidence type="ECO:0000313" key="3">
    <source>
        <dbReference type="EMBL" id="PJF19798.1"/>
    </source>
</evidence>
<reference evidence="3 4" key="1">
    <citation type="submission" date="2016-10" db="EMBL/GenBank/DDBJ databases">
        <title>The genome of Paramicrosporidium saccamoebae is the missing link in understanding Cryptomycota and Microsporidia evolution.</title>
        <authorList>
            <person name="Quandt C.A."/>
            <person name="Beaudet D."/>
            <person name="Corsaro D."/>
            <person name="Michel R."/>
            <person name="Corradi N."/>
            <person name="James T."/>
        </authorList>
    </citation>
    <scope>NUCLEOTIDE SEQUENCE [LARGE SCALE GENOMIC DNA]</scope>
    <source>
        <strain evidence="3 4">KSL3</strain>
    </source>
</reference>
<accession>A0A2H9TPW0</accession>
<dbReference type="AlphaFoldDB" id="A0A2H9TPW0"/>
<keyword evidence="4" id="KW-1185">Reference proteome</keyword>
<comment type="caution">
    <text evidence="3">The sequence shown here is derived from an EMBL/GenBank/DDBJ whole genome shotgun (WGS) entry which is preliminary data.</text>
</comment>
<feature type="coiled-coil region" evidence="1">
    <location>
        <begin position="216"/>
        <end position="243"/>
    </location>
</feature>
<keyword evidence="2" id="KW-0472">Membrane</keyword>
<keyword evidence="2" id="KW-0812">Transmembrane</keyword>
<evidence type="ECO:0000256" key="2">
    <source>
        <dbReference type="SAM" id="Phobius"/>
    </source>
</evidence>
<keyword evidence="1" id="KW-0175">Coiled coil</keyword>
<proteinExistence type="predicted"/>
<sequence>MECSHQDNHRANGLQYIYNKISKSDWMVSATERGESKLCSDLSKRRHFKVDNGELRLKQMSNLDSEDSDCLRLGKGYFGHTRIEKSQSGSSQEPPPWNLFFQSRRLNYTTSEKFFILLIFTSPVMGAYFIQVSKLYFGEGNIILKHFSIPLFLGAALLRPVIYFLREGGRASSSDIEMRRVRRQVGILLDRVDQLDVQPEQRGGVVDVGSGQRKQLAALLKRVEELESQIVFLYDQLAEFKTERAPQNWVFGVVGALWTAFHNCLCFPFRIPRYFVQMCASLLKR</sequence>
<gene>
    <name evidence="3" type="ORF">PSACC_00424</name>
</gene>
<dbReference type="EMBL" id="MTSL01000041">
    <property type="protein sequence ID" value="PJF19798.1"/>
    <property type="molecule type" value="Genomic_DNA"/>
</dbReference>
<feature type="transmembrane region" description="Helical" evidence="2">
    <location>
        <begin position="114"/>
        <end position="131"/>
    </location>
</feature>
<evidence type="ECO:0000313" key="4">
    <source>
        <dbReference type="Proteomes" id="UP000240830"/>
    </source>
</evidence>
<keyword evidence="2" id="KW-1133">Transmembrane helix</keyword>
<evidence type="ECO:0000256" key="1">
    <source>
        <dbReference type="SAM" id="Coils"/>
    </source>
</evidence>
<dbReference type="Proteomes" id="UP000240830">
    <property type="component" value="Unassembled WGS sequence"/>
</dbReference>
<feature type="transmembrane region" description="Helical" evidence="2">
    <location>
        <begin position="143"/>
        <end position="165"/>
    </location>
</feature>